<reference evidence="1 2" key="1">
    <citation type="journal article" date="2020" name="Nature">
        <title>Isolation of an archaeon at the prokaryote-eukaryote interface.</title>
        <authorList>
            <person name="Imachi H."/>
            <person name="Nobu M.K."/>
            <person name="Nakahara N."/>
            <person name="Morono Y."/>
            <person name="Ogawara M."/>
            <person name="Takaki Y."/>
            <person name="Takano Y."/>
            <person name="Uematsu K."/>
            <person name="Ikuta T."/>
            <person name="Ito M."/>
            <person name="Matsui Y."/>
            <person name="Miyazaki M."/>
            <person name="Murata K."/>
            <person name="Saito Y."/>
            <person name="Sakai S."/>
            <person name="Song C."/>
            <person name="Tasumi E."/>
            <person name="Yamanaka Y."/>
            <person name="Yamaguchi T."/>
            <person name="Kamagata Y."/>
            <person name="Tamaki H."/>
            <person name="Takai K."/>
        </authorList>
    </citation>
    <scope>NUCLEOTIDE SEQUENCE [LARGE SCALE GENOMIC DNA]</scope>
    <source>
        <strain evidence="1 2">MK-D1</strain>
    </source>
</reference>
<dbReference type="AlphaFoldDB" id="A0A5B9DF84"/>
<dbReference type="PANTHER" id="PTHR12993">
    <property type="entry name" value="N-ACETYLGLUCOSAMINYL-PHOSPHATIDYLINOSITOL DE-N-ACETYLASE-RELATED"/>
    <property type="match status" value="1"/>
</dbReference>
<dbReference type="KEGG" id="psyt:DSAG12_03776"/>
<dbReference type="PANTHER" id="PTHR12993:SF11">
    <property type="entry name" value="N-ACETYLGLUCOSAMINYL-PHOSPHATIDYLINOSITOL DE-N-ACETYLASE"/>
    <property type="match status" value="1"/>
</dbReference>
<dbReference type="EMBL" id="CP042905">
    <property type="protein sequence ID" value="QEE17938.1"/>
    <property type="molecule type" value="Genomic_DNA"/>
</dbReference>
<dbReference type="SUPFAM" id="SSF102588">
    <property type="entry name" value="LmbE-like"/>
    <property type="match status" value="1"/>
</dbReference>
<organism evidence="1 2">
    <name type="scientific">Promethearchaeum syntrophicum</name>
    <dbReference type="NCBI Taxonomy" id="2594042"/>
    <lineage>
        <taxon>Archaea</taxon>
        <taxon>Promethearchaeati</taxon>
        <taxon>Promethearchaeota</taxon>
        <taxon>Promethearchaeia</taxon>
        <taxon>Promethearchaeales</taxon>
        <taxon>Promethearchaeaceae</taxon>
        <taxon>Promethearchaeum</taxon>
    </lineage>
</organism>
<dbReference type="EC" id="3.5.1.-" evidence="1"/>
<keyword evidence="1" id="KW-0378">Hydrolase</keyword>
<dbReference type="InterPro" id="IPR003737">
    <property type="entry name" value="GlcNAc_PI_deacetylase-related"/>
</dbReference>
<dbReference type="RefSeq" id="WP_147664816.1">
    <property type="nucleotide sequence ID" value="NZ_CP042905.2"/>
</dbReference>
<dbReference type="Gene3D" id="3.40.50.10320">
    <property type="entry name" value="LmbE-like"/>
    <property type="match status" value="1"/>
</dbReference>
<gene>
    <name evidence="1" type="ORF">DSAG12_03776</name>
</gene>
<dbReference type="GO" id="GO:0016811">
    <property type="term" value="F:hydrolase activity, acting on carbon-nitrogen (but not peptide) bonds, in linear amides"/>
    <property type="evidence" value="ECO:0007669"/>
    <property type="project" value="TreeGrafter"/>
</dbReference>
<keyword evidence="2" id="KW-1185">Reference proteome</keyword>
<dbReference type="InterPro" id="IPR024078">
    <property type="entry name" value="LmbE-like_dom_sf"/>
</dbReference>
<evidence type="ECO:0000313" key="1">
    <source>
        <dbReference type="EMBL" id="QEE17938.1"/>
    </source>
</evidence>
<dbReference type="Pfam" id="PF02585">
    <property type="entry name" value="PIG-L"/>
    <property type="match status" value="1"/>
</dbReference>
<evidence type="ECO:0000313" key="2">
    <source>
        <dbReference type="Proteomes" id="UP000321408"/>
    </source>
</evidence>
<dbReference type="GeneID" id="41331744"/>
<name>A0A5B9DF84_9ARCH</name>
<reference evidence="1 2" key="2">
    <citation type="journal article" date="2024" name="Int. J. Syst. Evol. Microbiol.">
        <title>Promethearchaeum syntrophicum gen. nov., sp. nov., an anaerobic, obligately syntrophic archaeon, the first isolate of the lineage 'Asgard' archaea, and proposal of the new archaeal phylum Promethearchaeota phyl. nov. and kingdom Promethearchaeati regn. nov.</title>
        <authorList>
            <person name="Imachi H."/>
            <person name="Nobu M.K."/>
            <person name="Kato S."/>
            <person name="Takaki Y."/>
            <person name="Miyazaki M."/>
            <person name="Miyata M."/>
            <person name="Ogawara M."/>
            <person name="Saito Y."/>
            <person name="Sakai S."/>
            <person name="Tahara Y.O."/>
            <person name="Takano Y."/>
            <person name="Tasumi E."/>
            <person name="Uematsu K."/>
            <person name="Yoshimura T."/>
            <person name="Itoh T."/>
            <person name="Ohkuma M."/>
            <person name="Takai K."/>
        </authorList>
    </citation>
    <scope>NUCLEOTIDE SEQUENCE [LARGE SCALE GENOMIC DNA]</scope>
    <source>
        <strain evidence="1 2">MK-D1</strain>
    </source>
</reference>
<protein>
    <submittedName>
        <fullName evidence="1">PIG-L deacetylase family protein</fullName>
        <ecNumber evidence="1">3.5.1.-</ecNumber>
    </submittedName>
</protein>
<dbReference type="OrthoDB" id="70547at2157"/>
<proteinExistence type="predicted"/>
<sequence>MKYLFVCAHPDDLEFSCGNLLYYLTQHGKEVAILSLSRGEFGIFEPIWKGPRLAKIRSQELKRASKINGIEKKHVHFGGIIDGFIRFTKENVNLVITWINKLNPDIIFAPEPYFTYYWHEDHISTGKILYYISTKLQNRLNNKIRSLYYYTTAKGNFSWPFNSAEHSFKALYEHKSQMWLLKWAKLFYPLEKHNFKKQKLGNWKMVEIYRRVSFYGKQPKANTIVRGILGLISQLNIINPPDSHFILPDMKTEFGQKVKKLRARYKFKD</sequence>
<dbReference type="Proteomes" id="UP000321408">
    <property type="component" value="Chromosome"/>
</dbReference>
<accession>A0A5B9DF84</accession>